<dbReference type="PANTHER" id="PTHR43737">
    <property type="entry name" value="BLL7424 PROTEIN"/>
    <property type="match status" value="1"/>
</dbReference>
<dbReference type="PANTHER" id="PTHR43737:SF1">
    <property type="entry name" value="DUF1501 DOMAIN-CONTAINING PROTEIN"/>
    <property type="match status" value="1"/>
</dbReference>
<sequence>MSSPFLSISDYNAAINRRQFFRKNGTGLGVAALTSLLGKTGLGSEIGLPASVSHFAPKAKRAIYISLIGAPSQLDTFDYKPELKKRFKEDLKDYLAQQGERLTGMTSGQATFPLAPSIFQFKQYGQSGAWVSELLPWTARMVDDLCIVKSMHTEAINHEPANQLIYTGSMQAGKASMGSWLSYGLGSMNEDLPSFVVLHATHSSPYANVQAISSRLWGAGFLPGKYAGVAFRSKGDPVLYLRDTDGISRNLRRNMLDGLNALNQRSYDAVGDPEIQTRMQQYEMAFRMQASVPELADLSGEPAHIHELYGADSKKRGTFANSALMARRLLERGTRFVQIFHRGWDQHNNLPRDLTSQCKDVDQACYGLIQDLKQRGMLEDTLVIWGGEFGRTVYSQGALTETDYGRDHHPRCFSMWMAGGGIKGGQVYGETDDMGYNIVENPVHIRDLHATLLHQLGLNHERLSYKFQGLDQRLTGVDPAKVVTDILA</sequence>
<dbReference type="Gene3D" id="3.40.720.10">
    <property type="entry name" value="Alkaline Phosphatase, subunit A"/>
    <property type="match status" value="1"/>
</dbReference>
<dbReference type="Pfam" id="PF07394">
    <property type="entry name" value="DUF1501"/>
    <property type="match status" value="1"/>
</dbReference>
<reference evidence="2" key="1">
    <citation type="journal article" date="2019" name="Int. J. Syst. Evol. Microbiol.">
        <title>The Global Catalogue of Microorganisms (GCM) 10K type strain sequencing project: providing services to taxonomists for standard genome sequencing and annotation.</title>
        <authorList>
            <consortium name="The Broad Institute Genomics Platform"/>
            <consortium name="The Broad Institute Genome Sequencing Center for Infectious Disease"/>
            <person name="Wu L."/>
            <person name="Ma J."/>
        </authorList>
    </citation>
    <scope>NUCLEOTIDE SEQUENCE [LARGE SCALE GENOMIC DNA]</scope>
    <source>
        <strain evidence="2">CGMCC 4.1467</strain>
    </source>
</reference>
<comment type="caution">
    <text evidence="1">The sequence shown here is derived from an EMBL/GenBank/DDBJ whole genome shotgun (WGS) entry which is preliminary data.</text>
</comment>
<proteinExistence type="predicted"/>
<protein>
    <submittedName>
        <fullName evidence="1">DUF1501 domain-containing protein</fullName>
    </submittedName>
</protein>
<dbReference type="RefSeq" id="WP_379710106.1">
    <property type="nucleotide sequence ID" value="NZ_JBHTBS010000002.1"/>
</dbReference>
<evidence type="ECO:0000313" key="2">
    <source>
        <dbReference type="Proteomes" id="UP001596472"/>
    </source>
</evidence>
<dbReference type="Proteomes" id="UP001596472">
    <property type="component" value="Unassembled WGS sequence"/>
</dbReference>
<name>A0ABW2L4G7_9BACT</name>
<evidence type="ECO:0000313" key="1">
    <source>
        <dbReference type="EMBL" id="MFC7336639.1"/>
    </source>
</evidence>
<keyword evidence="2" id="KW-1185">Reference proteome</keyword>
<organism evidence="1 2">
    <name type="scientific">Haloferula chungangensis</name>
    <dbReference type="NCBI Taxonomy" id="1048331"/>
    <lineage>
        <taxon>Bacteria</taxon>
        <taxon>Pseudomonadati</taxon>
        <taxon>Verrucomicrobiota</taxon>
        <taxon>Verrucomicrobiia</taxon>
        <taxon>Verrucomicrobiales</taxon>
        <taxon>Verrucomicrobiaceae</taxon>
        <taxon>Haloferula</taxon>
    </lineage>
</organism>
<gene>
    <name evidence="1" type="ORF">ACFQY0_05585</name>
</gene>
<dbReference type="InterPro" id="IPR017850">
    <property type="entry name" value="Alkaline_phosphatase_core_sf"/>
</dbReference>
<accession>A0ABW2L4G7</accession>
<dbReference type="InterPro" id="IPR010869">
    <property type="entry name" value="DUF1501"/>
</dbReference>
<dbReference type="EMBL" id="JBHTBS010000002">
    <property type="protein sequence ID" value="MFC7336639.1"/>
    <property type="molecule type" value="Genomic_DNA"/>
</dbReference>
<dbReference type="SUPFAM" id="SSF53649">
    <property type="entry name" value="Alkaline phosphatase-like"/>
    <property type="match status" value="1"/>
</dbReference>